<reference evidence="3" key="1">
    <citation type="submission" date="2009-11" db="EMBL/GenBank/DDBJ databases">
        <authorList>
            <consortium name="The Broad Institute Genome Sequencing Platform"/>
            <person name="Ward D."/>
            <person name="Feldgarden M."/>
            <person name="Earl A."/>
            <person name="Young S.K."/>
            <person name="Zeng Q."/>
            <person name="Koehrsen M."/>
            <person name="Alvarado L."/>
            <person name="Berlin A."/>
            <person name="Bochicchio J."/>
            <person name="Borenstein D."/>
            <person name="Chapman S.B."/>
            <person name="Chen Z."/>
            <person name="Engels R."/>
            <person name="Freedman E."/>
            <person name="Gellesch M."/>
            <person name="Goldberg J."/>
            <person name="Griggs A."/>
            <person name="Gujja S."/>
            <person name="Heilman E."/>
            <person name="Heiman D."/>
            <person name="Hepburn T."/>
            <person name="Howarth C."/>
            <person name="Jen D."/>
            <person name="Larson L."/>
            <person name="Lewis B."/>
            <person name="Mehta T."/>
            <person name="Park D."/>
            <person name="Pearson M."/>
            <person name="Roberts A."/>
            <person name="Saif S."/>
            <person name="Shea T."/>
            <person name="Shenoy N."/>
            <person name="Sisk P."/>
            <person name="Stolte C."/>
            <person name="Sykes S."/>
            <person name="Thomson T."/>
            <person name="Walk T."/>
            <person name="White J."/>
            <person name="Yandava C."/>
            <person name="Izard J."/>
            <person name="Baranova O.V."/>
            <person name="Blanton J.M."/>
            <person name="Tanner A.C."/>
            <person name="Dewhirst F.E."/>
            <person name="Haas B."/>
            <person name="Nusbaum C."/>
            <person name="Birren B."/>
        </authorList>
    </citation>
    <scope>NUCLEOTIDE SEQUENCE [LARGE SCALE GENOMIC DNA]</scope>
    <source>
        <strain evidence="3">1-1 BBBD Race 1</strain>
    </source>
</reference>
<name>A0A180GJ47_PUCT1</name>
<proteinExistence type="predicted"/>
<reference evidence="3" key="2">
    <citation type="submission" date="2016-05" db="EMBL/GenBank/DDBJ databases">
        <title>Comparative analysis highlights variable genome content of wheat rusts and divergence of the mating loci.</title>
        <authorList>
            <person name="Cuomo C.A."/>
            <person name="Bakkeren G."/>
            <person name="Szabo L."/>
            <person name="Khalil H."/>
            <person name="Joly D."/>
            <person name="Goldberg J."/>
            <person name="Young S."/>
            <person name="Zeng Q."/>
            <person name="Fellers J."/>
        </authorList>
    </citation>
    <scope>NUCLEOTIDE SEQUENCE [LARGE SCALE GENOMIC DNA]</scope>
    <source>
        <strain evidence="3">1-1 BBBD Race 1</strain>
    </source>
</reference>
<accession>A0A180GJ47</accession>
<dbReference type="EnsemblFungi" id="PTTG_07659-t43_1">
    <property type="protein sequence ID" value="PTTG_07659-t43_1-p1"/>
    <property type="gene ID" value="PTTG_07659"/>
</dbReference>
<feature type="region of interest" description="Disordered" evidence="1">
    <location>
        <begin position="95"/>
        <end position="135"/>
    </location>
</feature>
<feature type="region of interest" description="Disordered" evidence="1">
    <location>
        <begin position="158"/>
        <end position="201"/>
    </location>
</feature>
<evidence type="ECO:0000256" key="2">
    <source>
        <dbReference type="SAM" id="Phobius"/>
    </source>
</evidence>
<gene>
    <name evidence="3" type="ORF">PTTG_07659</name>
</gene>
<dbReference type="Proteomes" id="UP000005240">
    <property type="component" value="Unassembled WGS sequence"/>
</dbReference>
<evidence type="ECO:0000313" key="4">
    <source>
        <dbReference type="EnsemblFungi" id="PTTG_07659-t43_1-p1"/>
    </source>
</evidence>
<keyword evidence="2" id="KW-0812">Transmembrane</keyword>
<evidence type="ECO:0000256" key="1">
    <source>
        <dbReference type="SAM" id="MobiDB-lite"/>
    </source>
</evidence>
<keyword evidence="5" id="KW-1185">Reference proteome</keyword>
<feature type="compositionally biased region" description="Low complexity" evidence="1">
    <location>
        <begin position="181"/>
        <end position="190"/>
    </location>
</feature>
<dbReference type="OrthoDB" id="2506952at2759"/>
<feature type="compositionally biased region" description="Polar residues" evidence="1">
    <location>
        <begin position="164"/>
        <end position="173"/>
    </location>
</feature>
<reference evidence="4 5" key="3">
    <citation type="journal article" date="2017" name="G3 (Bethesda)">
        <title>Comparative analysis highlights variable genome content of wheat rusts and divergence of the mating loci.</title>
        <authorList>
            <person name="Cuomo C.A."/>
            <person name="Bakkeren G."/>
            <person name="Khalil H.B."/>
            <person name="Panwar V."/>
            <person name="Joly D."/>
            <person name="Linning R."/>
            <person name="Sakthikumar S."/>
            <person name="Song X."/>
            <person name="Adiconis X."/>
            <person name="Fan L."/>
            <person name="Goldberg J.M."/>
            <person name="Levin J.Z."/>
            <person name="Young S."/>
            <person name="Zeng Q."/>
            <person name="Anikster Y."/>
            <person name="Bruce M."/>
            <person name="Wang M."/>
            <person name="Yin C."/>
            <person name="McCallum B."/>
            <person name="Szabo L.J."/>
            <person name="Hulbert S."/>
            <person name="Chen X."/>
            <person name="Fellers J.P."/>
        </authorList>
    </citation>
    <scope>NUCLEOTIDE SEQUENCE</scope>
    <source>
        <strain evidence="4">isolate 1-1 / race 1 (BBBD)</strain>
        <strain evidence="5">Isolate 1-1 / race 1 (BBBD)</strain>
    </source>
</reference>
<dbReference type="EMBL" id="ADAS02000061">
    <property type="protein sequence ID" value="OAV92675.1"/>
    <property type="molecule type" value="Genomic_DNA"/>
</dbReference>
<dbReference type="VEuPathDB" id="FungiDB:PTTG_07659"/>
<dbReference type="AlphaFoldDB" id="A0A180GJ47"/>
<feature type="compositionally biased region" description="Basic and acidic residues" evidence="1">
    <location>
        <begin position="115"/>
        <end position="126"/>
    </location>
</feature>
<organism evidence="3">
    <name type="scientific">Puccinia triticina (isolate 1-1 / race 1 (BBBD))</name>
    <name type="common">Brown leaf rust fungus</name>
    <dbReference type="NCBI Taxonomy" id="630390"/>
    <lineage>
        <taxon>Eukaryota</taxon>
        <taxon>Fungi</taxon>
        <taxon>Dikarya</taxon>
        <taxon>Basidiomycota</taxon>
        <taxon>Pucciniomycotina</taxon>
        <taxon>Pucciniomycetes</taxon>
        <taxon>Pucciniales</taxon>
        <taxon>Pucciniaceae</taxon>
        <taxon>Puccinia</taxon>
    </lineage>
</organism>
<evidence type="ECO:0000313" key="5">
    <source>
        <dbReference type="Proteomes" id="UP000005240"/>
    </source>
</evidence>
<keyword evidence="2" id="KW-0472">Membrane</keyword>
<keyword evidence="2" id="KW-1133">Transmembrane helix</keyword>
<protein>
    <submittedName>
        <fullName evidence="3 4">Uncharacterized protein</fullName>
    </submittedName>
</protein>
<sequence>MSVAASYGYKNMATLLASRHQLRLPAEALRFRSPITSQFNRLTWDVKPSLRYTTNSSKQEDGGKDVPIGLAEALRDRYVIPIKTIYAKLAAKKNSVNQTAARMKNENDVDDEPEGEARRSALEEPSKQPLPNSITEAWKIGLQGTDPRRFSRLRSRAAIPLVSPQPQERSPLTSAEPPPAELLSPSSPELGDGDKPGAQSAKKKSLLESYLALDKRSQRIISFSVFIWSLSGVIYFTWFSPFQQAPPSPAISTRTAKIFKSSAAAAPSSPNNLDDSKALPP</sequence>
<reference evidence="4" key="4">
    <citation type="submission" date="2025-05" db="UniProtKB">
        <authorList>
            <consortium name="EnsemblFungi"/>
        </authorList>
    </citation>
    <scope>IDENTIFICATION</scope>
    <source>
        <strain evidence="4">isolate 1-1 / race 1 (BBBD)</strain>
    </source>
</reference>
<evidence type="ECO:0000313" key="3">
    <source>
        <dbReference type="EMBL" id="OAV92675.1"/>
    </source>
</evidence>
<feature type="transmembrane region" description="Helical" evidence="2">
    <location>
        <begin position="220"/>
        <end position="239"/>
    </location>
</feature>